<dbReference type="GO" id="GO:0004375">
    <property type="term" value="F:glycine dehydrogenase (decarboxylating) activity"/>
    <property type="evidence" value="ECO:0007669"/>
    <property type="project" value="UniProtKB-EC"/>
</dbReference>
<dbReference type="EMBL" id="JAJGQJ010000027">
    <property type="protein sequence ID" value="MCC4620851.1"/>
    <property type="molecule type" value="Genomic_DNA"/>
</dbReference>
<evidence type="ECO:0000256" key="1">
    <source>
        <dbReference type="ARBA" id="ARBA00001933"/>
    </source>
</evidence>
<dbReference type="InterPro" id="IPR049315">
    <property type="entry name" value="GDC-P_N"/>
</dbReference>
<protein>
    <recommendedName>
        <fullName evidence="8">Glycine dehydrogenase (decarboxylating)</fullName>
        <ecNumber evidence="8">1.4.4.2</ecNumber>
    </recommendedName>
    <alternativeName>
        <fullName evidence="8">Glycine cleavage system P-protein</fullName>
    </alternativeName>
    <alternativeName>
        <fullName evidence="8">Glycine decarboxylase</fullName>
    </alternativeName>
    <alternativeName>
        <fullName evidence="8">Glycine dehydrogenase (aminomethyl-transferring)</fullName>
    </alternativeName>
</protein>
<evidence type="ECO:0000313" key="11">
    <source>
        <dbReference type="EMBL" id="MCC4620851.1"/>
    </source>
</evidence>
<feature type="domain" description="Glycine dehydrogenase C-terminal" evidence="10">
    <location>
        <begin position="810"/>
        <end position="931"/>
    </location>
</feature>
<dbReference type="EC" id="1.4.4.2" evidence="8"/>
<dbReference type="CDD" id="cd00613">
    <property type="entry name" value="GDC-P"/>
    <property type="match status" value="2"/>
</dbReference>
<dbReference type="InterPro" id="IPR003437">
    <property type="entry name" value="GcvP"/>
</dbReference>
<feature type="domain" description="Glycine cleavage system P-protein N-terminal" evidence="9">
    <location>
        <begin position="463"/>
        <end position="746"/>
    </location>
</feature>
<dbReference type="PANTHER" id="PTHR11773">
    <property type="entry name" value="GLYCINE DEHYDROGENASE, DECARBOXYLATING"/>
    <property type="match status" value="1"/>
</dbReference>
<name>A0ABS8HF93_9XANT</name>
<evidence type="ECO:0000256" key="8">
    <source>
        <dbReference type="HAMAP-Rule" id="MF_00711"/>
    </source>
</evidence>
<keyword evidence="12" id="KW-1185">Reference proteome</keyword>
<gene>
    <name evidence="8 11" type="primary">gcvP</name>
    <name evidence="11" type="ORF">LL965_12410</name>
</gene>
<dbReference type="Pfam" id="PF21478">
    <property type="entry name" value="GcvP2_C"/>
    <property type="match status" value="1"/>
</dbReference>
<evidence type="ECO:0000256" key="3">
    <source>
        <dbReference type="ARBA" id="ARBA00010756"/>
    </source>
</evidence>
<accession>A0ABS8HF93</accession>
<dbReference type="HAMAP" id="MF_00711">
    <property type="entry name" value="GcvP"/>
    <property type="match status" value="1"/>
</dbReference>
<feature type="domain" description="Glycine cleavage system P-protein N-terminal" evidence="9">
    <location>
        <begin position="19"/>
        <end position="440"/>
    </location>
</feature>
<comment type="subunit">
    <text evidence="4 8">The glycine cleavage system is composed of four proteins: P, T, L and H.</text>
</comment>
<dbReference type="InterPro" id="IPR015422">
    <property type="entry name" value="PyrdxlP-dep_Trfase_small"/>
</dbReference>
<evidence type="ECO:0000259" key="10">
    <source>
        <dbReference type="Pfam" id="PF21478"/>
    </source>
</evidence>
<comment type="catalytic activity">
    <reaction evidence="7 8">
        <text>N(6)-[(R)-lipoyl]-L-lysyl-[glycine-cleavage complex H protein] + glycine + H(+) = N(6)-[(R)-S(8)-aminomethyldihydrolipoyl]-L-lysyl-[glycine-cleavage complex H protein] + CO2</text>
        <dbReference type="Rhea" id="RHEA:24304"/>
        <dbReference type="Rhea" id="RHEA-COMP:10494"/>
        <dbReference type="Rhea" id="RHEA-COMP:10495"/>
        <dbReference type="ChEBI" id="CHEBI:15378"/>
        <dbReference type="ChEBI" id="CHEBI:16526"/>
        <dbReference type="ChEBI" id="CHEBI:57305"/>
        <dbReference type="ChEBI" id="CHEBI:83099"/>
        <dbReference type="ChEBI" id="CHEBI:83143"/>
        <dbReference type="EC" id="1.4.4.2"/>
    </reaction>
</comment>
<dbReference type="NCBIfam" id="TIGR00461">
    <property type="entry name" value="gcvP"/>
    <property type="match status" value="1"/>
</dbReference>
<dbReference type="Gene3D" id="3.40.640.10">
    <property type="entry name" value="Type I PLP-dependent aspartate aminotransferase-like (Major domain)"/>
    <property type="match status" value="2"/>
</dbReference>
<dbReference type="InterPro" id="IPR020581">
    <property type="entry name" value="GDC_P"/>
</dbReference>
<evidence type="ECO:0000256" key="6">
    <source>
        <dbReference type="ARBA" id="ARBA00023002"/>
    </source>
</evidence>
<comment type="function">
    <text evidence="2 8">The glycine cleavage system catalyzes the degradation of glycine. The P protein binds the alpha-amino group of glycine through its pyridoxal phosphate cofactor; CO(2) is released and the remaining methylamine moiety is then transferred to the lipoamide cofactor of the H protein.</text>
</comment>
<dbReference type="NCBIfam" id="NF003346">
    <property type="entry name" value="PRK04366.1"/>
    <property type="match status" value="1"/>
</dbReference>
<keyword evidence="5 8" id="KW-0663">Pyridoxal phosphate</keyword>
<keyword evidence="6 8" id="KW-0560">Oxidoreductase</keyword>
<dbReference type="Gene3D" id="3.90.1150.10">
    <property type="entry name" value="Aspartate Aminotransferase, domain 1"/>
    <property type="match status" value="2"/>
</dbReference>
<comment type="cofactor">
    <cofactor evidence="1 8">
        <name>pyridoxal 5'-phosphate</name>
        <dbReference type="ChEBI" id="CHEBI:597326"/>
    </cofactor>
</comment>
<comment type="caution">
    <text evidence="11">The sequence shown here is derived from an EMBL/GenBank/DDBJ whole genome shotgun (WGS) entry which is preliminary data.</text>
</comment>
<reference evidence="11 12" key="1">
    <citation type="submission" date="2021-10" db="EMBL/GenBank/DDBJ databases">
        <title>Genome sequencing of Xanthomonas strains from NCPPB.</title>
        <authorList>
            <person name="Hussein R."/>
            <person name="Harrison J."/>
            <person name="Studholme D.J."/>
            <person name="Vicente J."/>
            <person name="Grant M."/>
        </authorList>
    </citation>
    <scope>NUCLEOTIDE SEQUENCE [LARGE SCALE GENOMIC DNA]</scope>
    <source>
        <strain evidence="11 12">NCPPB 101</strain>
    </source>
</reference>
<evidence type="ECO:0000256" key="2">
    <source>
        <dbReference type="ARBA" id="ARBA00003788"/>
    </source>
</evidence>
<evidence type="ECO:0000256" key="5">
    <source>
        <dbReference type="ARBA" id="ARBA00022898"/>
    </source>
</evidence>
<dbReference type="InterPro" id="IPR015421">
    <property type="entry name" value="PyrdxlP-dep_Trfase_major"/>
</dbReference>
<dbReference type="Pfam" id="PF02347">
    <property type="entry name" value="GDC-P"/>
    <property type="match status" value="2"/>
</dbReference>
<proteinExistence type="inferred from homology"/>
<dbReference type="SUPFAM" id="SSF53383">
    <property type="entry name" value="PLP-dependent transferases"/>
    <property type="match status" value="2"/>
</dbReference>
<dbReference type="RefSeq" id="WP_029219389.1">
    <property type="nucleotide sequence ID" value="NZ_CAWLZN010000001.1"/>
</dbReference>
<evidence type="ECO:0000313" key="12">
    <source>
        <dbReference type="Proteomes" id="UP001199206"/>
    </source>
</evidence>
<evidence type="ECO:0000256" key="7">
    <source>
        <dbReference type="ARBA" id="ARBA00049026"/>
    </source>
</evidence>
<dbReference type="PANTHER" id="PTHR11773:SF1">
    <property type="entry name" value="GLYCINE DEHYDROGENASE (DECARBOXYLATING), MITOCHONDRIAL"/>
    <property type="match status" value="1"/>
</dbReference>
<sequence>MSHTPSSLRDLEHHSAFVERHIGPNDAEIAQMLEVVGHASLDAMTDAIVPGNIKSPAALALPEAITEEEALAKIRAIASKNQVQRSFIGQGYYGTHTPKVILRNILENPAWYTAYTPYQAEISQGRMEALINFQTLCADLTGMQIANASLLDEATAAAEAMTLAKRSAKSKSDTFFVHDAVHPQTLELLRTRAEPLGIVLRVGMPEEALQAECFGVLLQYPDSFGHIGDHAALADAVHAQGGLVAVATDLLALTLIAAPGEWGADIVVGNSQRFGVPFGFGGPHAAFMACRDAYKRSMPGRLIGVSIDAAGNPAYRLTLQTREQHIRREKATSNICTAQVLLAVMASMYAVYHGPEGLTRIARRTHRLTAILAAALRSAGVNVGEQFFDTLHVKAIDADAIHARARAAGINLRAIDSEAVGISLDETSTRADVVALAQLFGAQVDDAQGCASVAEGRMPRATVDALDAATADALPQSLLRSSAFLTHPVFNTHHSEHELLRYMRSLADKDLAMDRTMIPLGSCTMKLNATAEMIPVTWPEFGAIHPLAPAEQSTGYAQLIEELEAMLVECTGYDAVSLQPNSGAQGEYAGLLAIRAYHRARGEAHRDICLIPESAHGTNPASAQMCGMTVVVTKCDANGNVDVDDIRAKAEKYSDRLAALMITYPSTHGVFEEDVVAICEAVHAHGGQVYTDGANMNALVGVAKPGKWGSDVSHLNLHKTFCIPHGGGGPGVGPCAVKSHLAPYLPRAGIHAGEGQTAAIHGGGFNSESGSGDSSRIGGMVSAAAYGSASILPISWMYVTMMGSGGLRKATQVALLNANYIAKRLAPHYKTLYTGRNGLVAHECILDIRPLEKTSGIGAEDIAKRLIDFGFHAPTLSFPVAGTLMVEPTESESQHELDRFIDAMIQIREEIRAIEDGRLDREDNPLKHAPHTATQVSASEWTHAYPRELAAFPLPSLKQQKYWPPVARVDNVYGDKNVMCACIPVDAYKDDVEA</sequence>
<comment type="similarity">
    <text evidence="3 8">Belongs to the GcvP family.</text>
</comment>
<dbReference type="Proteomes" id="UP001199206">
    <property type="component" value="Unassembled WGS sequence"/>
</dbReference>
<evidence type="ECO:0000259" key="9">
    <source>
        <dbReference type="Pfam" id="PF02347"/>
    </source>
</evidence>
<dbReference type="InterPro" id="IPR049316">
    <property type="entry name" value="GDC-P_C"/>
</dbReference>
<evidence type="ECO:0000256" key="4">
    <source>
        <dbReference type="ARBA" id="ARBA00011690"/>
    </source>
</evidence>
<organism evidence="11 12">
    <name type="scientific">Xanthomonas cassavae CFBP 4642</name>
    <dbReference type="NCBI Taxonomy" id="1219375"/>
    <lineage>
        <taxon>Bacteria</taxon>
        <taxon>Pseudomonadati</taxon>
        <taxon>Pseudomonadota</taxon>
        <taxon>Gammaproteobacteria</taxon>
        <taxon>Lysobacterales</taxon>
        <taxon>Lysobacteraceae</taxon>
        <taxon>Xanthomonas</taxon>
    </lineage>
</organism>
<dbReference type="InterPro" id="IPR015424">
    <property type="entry name" value="PyrdxlP-dep_Trfase"/>
</dbReference>
<feature type="modified residue" description="N6-(pyridoxal phosphate)lysine" evidence="8">
    <location>
        <position position="719"/>
    </location>
</feature>